<dbReference type="GO" id="GO:0016491">
    <property type="term" value="F:oxidoreductase activity"/>
    <property type="evidence" value="ECO:0007669"/>
    <property type="project" value="UniProtKB-KW"/>
</dbReference>
<feature type="domain" description="FAD-binding" evidence="6">
    <location>
        <begin position="682"/>
        <end position="861"/>
    </location>
</feature>
<dbReference type="Proteomes" id="UP000184499">
    <property type="component" value="Unassembled WGS sequence"/>
</dbReference>
<dbReference type="SUPFAM" id="SSF51905">
    <property type="entry name" value="FAD/NAD(P)-binding domain"/>
    <property type="match status" value="1"/>
</dbReference>
<dbReference type="OrthoDB" id="417877at2759"/>
<sequence length="952" mass="105373">MAHTQDILGQLPLLQSYTHAILCFQLASNASPPMDLEPAVQRLLTLFPILAGQVIKTGASPTSSGAYQVVPYPVRPSPLIRYVDHTSDPQVPSYNSLRTAHFPFHQMPSTLFSPPHPVFPIPYPDTAPAPVLALQANLLHGGFLLTLAAQHNIIDASGIFQIASLLARLTRGELIPQAEITEGNLDRRNLIPLLEDHQPLRHDYREYLPSCMPTKIPPNLTALFPTFQWAYFHLSRRAVEAIYAETTTGPPPSSSSQHTPVKITPNDALTAFIWQRLTLTRLHHSPSPLSATSSVSKISRAMDLRRTLHLTPAYLGHMIRTVTLRLPLGEITALPLATLAARLREQVAELRTMEAVRDYATFLARQPDKSKIAYSGGEFHPATDFSCSSIAHVDFERLSLGDGARCEGGRRPGGGVLPGVCYIGPAGDWYDSGGAEGSRQKGIEVLMCLDGWEMEGLREDERWREWTIEIAIIGSGLIGTLLALGLLNIPASTKATSTTLHIKIYEQSSTPHELGAGIGFTTCARKCMSLMDPRIADCVARVATLNGEPEASTPDYCMRFVDGFRTYTGGDCWGMTAKNEDEGGNGVDIRGVGSDRIKDQYEHSKEYEDGGSDEEEGRIHISGKVYKLYAGPRGFEGCHRGQFLEEVMKLMPDGVVECSKRVEGYELLPSGRIQLSFCDGGRVECDLVLACDGIKSLLRNRLFPQHQPQYTHQFAFRGLVPMSTAISKLGRYRALRQHMHCGPRAHVLHFPVAKQQLMNVVAFVQDASDWTHPGMTAPAKKSEVVDAFKEWGPFVRAVIDLLPEQLDKWAVFDTFDSPVPKYAEGRVALVGDAAHASSPHHGAGAGMGVEDALALVTALQKARDDVDRGVEVSGALEAAVKAYSRVRYDRSQWLVRSSREVGWTYEWMNEDIGANMDRAFADIKERSHRVWYFDVEAMVAEVERQYRWFLWN</sequence>
<keyword evidence="9" id="KW-1185">Reference proteome</keyword>
<gene>
    <name evidence="8" type="ORF">ASPBRDRAFT_186378</name>
</gene>
<dbReference type="InterPro" id="IPR002938">
    <property type="entry name" value="FAD-bd"/>
</dbReference>
<evidence type="ECO:0000256" key="1">
    <source>
        <dbReference type="ARBA" id="ARBA00022630"/>
    </source>
</evidence>
<dbReference type="AlphaFoldDB" id="A0A1L9U7S1"/>
<dbReference type="VEuPathDB" id="FungiDB:ASPBRDRAFT_186378"/>
<evidence type="ECO:0000256" key="2">
    <source>
        <dbReference type="ARBA" id="ARBA00022679"/>
    </source>
</evidence>
<dbReference type="Gene3D" id="3.50.50.60">
    <property type="entry name" value="FAD/NAD(P)-binding domain"/>
    <property type="match status" value="2"/>
</dbReference>
<dbReference type="RefSeq" id="XP_067474986.1">
    <property type="nucleotide sequence ID" value="XM_067620073.1"/>
</dbReference>
<dbReference type="Gene3D" id="3.30.559.10">
    <property type="entry name" value="Chloramphenicol acetyltransferase-like domain"/>
    <property type="match status" value="2"/>
</dbReference>
<keyword evidence="1" id="KW-0285">Flavoprotein</keyword>
<keyword evidence="2" id="KW-0808">Transferase</keyword>
<dbReference type="Pfam" id="PF01494">
    <property type="entry name" value="FAD_binding_3"/>
    <property type="match status" value="1"/>
</dbReference>
<dbReference type="PANTHER" id="PTHR46720">
    <property type="entry name" value="HYDROXYLASE, PUTATIVE (AFU_ORTHOLOGUE AFUA_3G01460)-RELATED"/>
    <property type="match status" value="1"/>
</dbReference>
<dbReference type="InterPro" id="IPR036188">
    <property type="entry name" value="FAD/NAD-bd_sf"/>
</dbReference>
<dbReference type="Pfam" id="PF22664">
    <property type="entry name" value="TRI-like_N"/>
    <property type="match status" value="1"/>
</dbReference>
<dbReference type="STRING" id="767769.A0A1L9U7S1"/>
<organism evidence="8 9">
    <name type="scientific">Aspergillus brasiliensis (strain CBS 101740 / IMI 381727 / IBT 21946)</name>
    <dbReference type="NCBI Taxonomy" id="767769"/>
    <lineage>
        <taxon>Eukaryota</taxon>
        <taxon>Fungi</taxon>
        <taxon>Dikarya</taxon>
        <taxon>Ascomycota</taxon>
        <taxon>Pezizomycotina</taxon>
        <taxon>Eurotiomycetes</taxon>
        <taxon>Eurotiomycetidae</taxon>
        <taxon>Eurotiales</taxon>
        <taxon>Aspergillaceae</taxon>
        <taxon>Aspergillus</taxon>
        <taxon>Aspergillus subgen. Circumdati</taxon>
    </lineage>
</organism>
<evidence type="ECO:0000259" key="7">
    <source>
        <dbReference type="Pfam" id="PF22664"/>
    </source>
</evidence>
<dbReference type="EMBL" id="KV878693">
    <property type="protein sequence ID" value="OJJ67737.1"/>
    <property type="molecule type" value="Genomic_DNA"/>
</dbReference>
<keyword evidence="3" id="KW-0274">FAD</keyword>
<evidence type="ECO:0000256" key="5">
    <source>
        <dbReference type="ARBA" id="ARBA00023315"/>
    </source>
</evidence>
<dbReference type="InterPro" id="IPR051104">
    <property type="entry name" value="FAD_monoxygenase"/>
</dbReference>
<reference evidence="9" key="1">
    <citation type="journal article" date="2017" name="Genome Biol.">
        <title>Comparative genomics reveals high biological diversity and specific adaptations in the industrially and medically important fungal genus Aspergillus.</title>
        <authorList>
            <person name="de Vries R.P."/>
            <person name="Riley R."/>
            <person name="Wiebenga A."/>
            <person name="Aguilar-Osorio G."/>
            <person name="Amillis S."/>
            <person name="Uchima C.A."/>
            <person name="Anderluh G."/>
            <person name="Asadollahi M."/>
            <person name="Askin M."/>
            <person name="Barry K."/>
            <person name="Battaglia E."/>
            <person name="Bayram O."/>
            <person name="Benocci T."/>
            <person name="Braus-Stromeyer S.A."/>
            <person name="Caldana C."/>
            <person name="Canovas D."/>
            <person name="Cerqueira G.C."/>
            <person name="Chen F."/>
            <person name="Chen W."/>
            <person name="Choi C."/>
            <person name="Clum A."/>
            <person name="Dos Santos R.A."/>
            <person name="Damasio A.R."/>
            <person name="Diallinas G."/>
            <person name="Emri T."/>
            <person name="Fekete E."/>
            <person name="Flipphi M."/>
            <person name="Freyberg S."/>
            <person name="Gallo A."/>
            <person name="Gournas C."/>
            <person name="Habgood R."/>
            <person name="Hainaut M."/>
            <person name="Harispe M.L."/>
            <person name="Henrissat B."/>
            <person name="Hilden K.S."/>
            <person name="Hope R."/>
            <person name="Hossain A."/>
            <person name="Karabika E."/>
            <person name="Karaffa L."/>
            <person name="Karanyi Z."/>
            <person name="Krasevec N."/>
            <person name="Kuo A."/>
            <person name="Kusch H."/>
            <person name="LaButti K."/>
            <person name="Lagendijk E.L."/>
            <person name="Lapidus A."/>
            <person name="Levasseur A."/>
            <person name="Lindquist E."/>
            <person name="Lipzen A."/>
            <person name="Logrieco A.F."/>
            <person name="MacCabe A."/>
            <person name="Maekelae M.R."/>
            <person name="Malavazi I."/>
            <person name="Melin P."/>
            <person name="Meyer V."/>
            <person name="Mielnichuk N."/>
            <person name="Miskei M."/>
            <person name="Molnar A.P."/>
            <person name="Mule G."/>
            <person name="Ngan C.Y."/>
            <person name="Orejas M."/>
            <person name="Orosz E."/>
            <person name="Ouedraogo J.P."/>
            <person name="Overkamp K.M."/>
            <person name="Park H.-S."/>
            <person name="Perrone G."/>
            <person name="Piumi F."/>
            <person name="Punt P.J."/>
            <person name="Ram A.F."/>
            <person name="Ramon A."/>
            <person name="Rauscher S."/>
            <person name="Record E."/>
            <person name="Riano-Pachon D.M."/>
            <person name="Robert V."/>
            <person name="Roehrig J."/>
            <person name="Ruller R."/>
            <person name="Salamov A."/>
            <person name="Salih N.S."/>
            <person name="Samson R.A."/>
            <person name="Sandor E."/>
            <person name="Sanguinetti M."/>
            <person name="Schuetze T."/>
            <person name="Sepcic K."/>
            <person name="Shelest E."/>
            <person name="Sherlock G."/>
            <person name="Sophianopoulou V."/>
            <person name="Squina F.M."/>
            <person name="Sun H."/>
            <person name="Susca A."/>
            <person name="Todd R.B."/>
            <person name="Tsang A."/>
            <person name="Unkles S.E."/>
            <person name="van de Wiele N."/>
            <person name="van Rossen-Uffink D."/>
            <person name="Oliveira J.V."/>
            <person name="Vesth T.C."/>
            <person name="Visser J."/>
            <person name="Yu J.-H."/>
            <person name="Zhou M."/>
            <person name="Andersen M.R."/>
            <person name="Archer D.B."/>
            <person name="Baker S.E."/>
            <person name="Benoit I."/>
            <person name="Brakhage A.A."/>
            <person name="Braus G.H."/>
            <person name="Fischer R."/>
            <person name="Frisvad J.C."/>
            <person name="Goldman G.H."/>
            <person name="Houbraken J."/>
            <person name="Oakley B."/>
            <person name="Pocsi I."/>
            <person name="Scazzocchio C."/>
            <person name="Seiboth B."/>
            <person name="vanKuyk P.A."/>
            <person name="Wortman J."/>
            <person name="Dyer P.S."/>
            <person name="Grigoriev I.V."/>
        </authorList>
    </citation>
    <scope>NUCLEOTIDE SEQUENCE [LARGE SCALE GENOMIC DNA]</scope>
    <source>
        <strain evidence="9">CBS 101740 / IMI 381727 / IBT 21946</strain>
    </source>
</reference>
<evidence type="ECO:0000313" key="9">
    <source>
        <dbReference type="Proteomes" id="UP000184499"/>
    </source>
</evidence>
<dbReference type="PANTHER" id="PTHR46720:SF3">
    <property type="entry name" value="FAD-BINDING DOMAIN-CONTAINING PROTEIN-RELATED"/>
    <property type="match status" value="1"/>
</dbReference>
<proteinExistence type="predicted"/>
<dbReference type="InterPro" id="IPR054710">
    <property type="entry name" value="Tri101-like_N"/>
</dbReference>
<feature type="domain" description="Trichothecene 3-O-acetyltransferase-like N-terminal" evidence="7">
    <location>
        <begin position="17"/>
        <end position="168"/>
    </location>
</feature>
<dbReference type="GO" id="GO:0044550">
    <property type="term" value="P:secondary metabolite biosynthetic process"/>
    <property type="evidence" value="ECO:0007669"/>
    <property type="project" value="TreeGrafter"/>
</dbReference>
<protein>
    <submittedName>
        <fullName evidence="8">Uncharacterized protein</fullName>
    </submittedName>
</protein>
<keyword evidence="5" id="KW-0012">Acyltransferase</keyword>
<evidence type="ECO:0000313" key="8">
    <source>
        <dbReference type="EMBL" id="OJJ67737.1"/>
    </source>
</evidence>
<dbReference type="InterPro" id="IPR023213">
    <property type="entry name" value="CAT-like_dom_sf"/>
</dbReference>
<dbReference type="SUPFAM" id="SSF54373">
    <property type="entry name" value="FAD-linked reductases, C-terminal domain"/>
    <property type="match status" value="1"/>
</dbReference>
<dbReference type="PRINTS" id="PR00420">
    <property type="entry name" value="RNGMNOXGNASE"/>
</dbReference>
<name>A0A1L9U7S1_ASPBC</name>
<dbReference type="GO" id="GO:0016746">
    <property type="term" value="F:acyltransferase activity"/>
    <property type="evidence" value="ECO:0007669"/>
    <property type="project" value="UniProtKB-KW"/>
</dbReference>
<evidence type="ECO:0000256" key="3">
    <source>
        <dbReference type="ARBA" id="ARBA00022827"/>
    </source>
</evidence>
<evidence type="ECO:0000256" key="4">
    <source>
        <dbReference type="ARBA" id="ARBA00023002"/>
    </source>
</evidence>
<dbReference type="GO" id="GO:0071949">
    <property type="term" value="F:FAD binding"/>
    <property type="evidence" value="ECO:0007669"/>
    <property type="project" value="InterPro"/>
</dbReference>
<evidence type="ECO:0000259" key="6">
    <source>
        <dbReference type="Pfam" id="PF01494"/>
    </source>
</evidence>
<keyword evidence="4" id="KW-0560">Oxidoreductase</keyword>
<dbReference type="GeneID" id="93572561"/>
<accession>A0A1L9U7S1</accession>